<feature type="region of interest" description="Disordered" evidence="1">
    <location>
        <begin position="34"/>
        <end position="81"/>
    </location>
</feature>
<protein>
    <submittedName>
        <fullName evidence="2">Connector enhancer of kinase suppressor of ras 2</fullName>
    </submittedName>
</protein>
<keyword evidence="2" id="KW-0808">Transferase</keyword>
<dbReference type="EMBL" id="BPLR01003570">
    <property type="protein sequence ID" value="GIX86170.1"/>
    <property type="molecule type" value="Genomic_DNA"/>
</dbReference>
<comment type="caution">
    <text evidence="2">The sequence shown here is derived from an EMBL/GenBank/DDBJ whole genome shotgun (WGS) entry which is preliminary data.</text>
</comment>
<dbReference type="AlphaFoldDB" id="A0AAV4NMS9"/>
<evidence type="ECO:0000313" key="3">
    <source>
        <dbReference type="Proteomes" id="UP001054945"/>
    </source>
</evidence>
<dbReference type="GO" id="GO:0016301">
    <property type="term" value="F:kinase activity"/>
    <property type="evidence" value="ECO:0007669"/>
    <property type="project" value="UniProtKB-KW"/>
</dbReference>
<reference evidence="2 3" key="1">
    <citation type="submission" date="2021-06" db="EMBL/GenBank/DDBJ databases">
        <title>Caerostris extrusa draft genome.</title>
        <authorList>
            <person name="Kono N."/>
            <person name="Arakawa K."/>
        </authorList>
    </citation>
    <scope>NUCLEOTIDE SEQUENCE [LARGE SCALE GENOMIC DNA]</scope>
</reference>
<keyword evidence="3" id="KW-1185">Reference proteome</keyword>
<proteinExistence type="predicted"/>
<dbReference type="Proteomes" id="UP001054945">
    <property type="component" value="Unassembled WGS sequence"/>
</dbReference>
<feature type="compositionally biased region" description="Low complexity" evidence="1">
    <location>
        <begin position="145"/>
        <end position="162"/>
    </location>
</feature>
<feature type="compositionally biased region" description="Low complexity" evidence="1">
    <location>
        <begin position="68"/>
        <end position="81"/>
    </location>
</feature>
<sequence length="177" mass="19182">MKKAEQKESLSHSDRKFLGSPILARALFRSPKTEKKITTVSSGVQTDNPISDQSTESNVESREEENVTSKSSSCSSLNSITSNSVLPLTSSVYYVEARIKPQITVSLPLVTERGAESRLSPSDVSRTPLKPMMGVSMLSKKRLPSISGESSISVSSKSSQDGSTKEGTQLHSKFQLK</sequence>
<feature type="region of interest" description="Disordered" evidence="1">
    <location>
        <begin position="113"/>
        <end position="177"/>
    </location>
</feature>
<feature type="compositionally biased region" description="Polar residues" evidence="1">
    <location>
        <begin position="38"/>
        <end position="53"/>
    </location>
</feature>
<feature type="compositionally biased region" description="Polar residues" evidence="1">
    <location>
        <begin position="165"/>
        <end position="177"/>
    </location>
</feature>
<evidence type="ECO:0000256" key="1">
    <source>
        <dbReference type="SAM" id="MobiDB-lite"/>
    </source>
</evidence>
<accession>A0AAV4NMS9</accession>
<keyword evidence="2" id="KW-0418">Kinase</keyword>
<name>A0AAV4NMS9_CAEEX</name>
<evidence type="ECO:0000313" key="2">
    <source>
        <dbReference type="EMBL" id="GIX86170.1"/>
    </source>
</evidence>
<organism evidence="2 3">
    <name type="scientific">Caerostris extrusa</name>
    <name type="common">Bark spider</name>
    <name type="synonym">Caerostris bankana</name>
    <dbReference type="NCBI Taxonomy" id="172846"/>
    <lineage>
        <taxon>Eukaryota</taxon>
        <taxon>Metazoa</taxon>
        <taxon>Ecdysozoa</taxon>
        <taxon>Arthropoda</taxon>
        <taxon>Chelicerata</taxon>
        <taxon>Arachnida</taxon>
        <taxon>Araneae</taxon>
        <taxon>Araneomorphae</taxon>
        <taxon>Entelegynae</taxon>
        <taxon>Araneoidea</taxon>
        <taxon>Araneidae</taxon>
        <taxon>Caerostris</taxon>
    </lineage>
</organism>
<gene>
    <name evidence="2" type="primary">Cnksr2_1</name>
    <name evidence="2" type="ORF">CEXT_75211</name>
</gene>